<sequence>MVTPEGVINDEWELDDPEHSFVPRQQAIEDKWNLEIDEGGDYDSEEVANIVETLWKTRDSERFLPVIGYWYASLLTPKIREQEEEIPLVHILGDTGVGKTATLKMLYKLIGMDGNPYSARDTKFALMSALSSTNNVPIWLDEYKPSDMKKYEIDTLQDFLRKATQVGDETRGNADQTVTRYKLEAPAVLSGEESIQGSAEQRRAIRTQFRKVSEEDEYQQQWAQLSGGSYQTDGGVNYCTGYDTNEHAKAVWQFALGVEDFESKWRDAKDTIFGILERNQIMGIENLELTALTMIQVGCNMYVEFGEAHGAEDLPTQSDIEDAILYIAFQMGQGNRTSHVGEFIALVADAIEADYLDPLDEYDNNSGDYTVVKKNKPDEKLRIKLEKAHHAVSKYVNDHNLNGVDLLDDYKDYRKRMKDDVEYIPSHSQGTPGLGRCVSIDTHLAEEVVDGFERGKIVPEVYYATDE</sequence>
<organism evidence="2 3">
    <name type="scientific">Halorubrum ezzemoulense</name>
    <name type="common">Halorubrum chaoviator</name>
    <dbReference type="NCBI Taxonomy" id="337243"/>
    <lineage>
        <taxon>Archaea</taxon>
        <taxon>Methanobacteriati</taxon>
        <taxon>Methanobacteriota</taxon>
        <taxon>Stenosarchaea group</taxon>
        <taxon>Halobacteria</taxon>
        <taxon>Halobacteriales</taxon>
        <taxon>Haloferacaceae</taxon>
        <taxon>Halorubrum</taxon>
    </lineage>
</organism>
<dbReference type="AlphaFoldDB" id="A0A256ILJ6"/>
<name>A0A256ILJ6_HALEZ</name>
<comment type="caution">
    <text evidence="2">The sequence shown here is derived from an EMBL/GenBank/DDBJ whole genome shotgun (WGS) entry which is preliminary data.</text>
</comment>
<dbReference type="InterPro" id="IPR009270">
    <property type="entry name" value="DUF927"/>
</dbReference>
<dbReference type="EMBL" id="NHOW01000214">
    <property type="protein sequence ID" value="OYR57419.1"/>
    <property type="molecule type" value="Genomic_DNA"/>
</dbReference>
<reference evidence="2 3" key="1">
    <citation type="journal article" date="2014" name="Front. Microbiol.">
        <title>Population and genomic analysis of the genus Halorubrum.</title>
        <authorList>
            <person name="Fullmer M.S."/>
            <person name="Soucy S.M."/>
            <person name="Swithers K.S."/>
            <person name="Makkay A.M."/>
            <person name="Wheeler R."/>
            <person name="Ventosa A."/>
            <person name="Gogarten J.P."/>
            <person name="Papke R.T."/>
        </authorList>
    </citation>
    <scope>NUCLEOTIDE SEQUENCE [LARGE SCALE GENOMIC DNA]</scope>
    <source>
        <strain evidence="2 3">LD3</strain>
    </source>
</reference>
<proteinExistence type="predicted"/>
<dbReference type="Proteomes" id="UP000216409">
    <property type="component" value="Unassembled WGS sequence"/>
</dbReference>
<dbReference type="Pfam" id="PF06048">
    <property type="entry name" value="DUF927"/>
    <property type="match status" value="1"/>
</dbReference>
<evidence type="ECO:0000313" key="2">
    <source>
        <dbReference type="EMBL" id="OYR57419.1"/>
    </source>
</evidence>
<protein>
    <recommendedName>
        <fullName evidence="1">DUF927 domain-containing protein</fullName>
    </recommendedName>
</protein>
<gene>
    <name evidence="2" type="ORF">DJ83_16980</name>
</gene>
<evidence type="ECO:0000259" key="1">
    <source>
        <dbReference type="Pfam" id="PF06048"/>
    </source>
</evidence>
<evidence type="ECO:0000313" key="3">
    <source>
        <dbReference type="Proteomes" id="UP000216409"/>
    </source>
</evidence>
<accession>A0A256ILJ6</accession>
<feature type="domain" description="DUF927" evidence="1">
    <location>
        <begin position="71"/>
        <end position="150"/>
    </location>
</feature>